<dbReference type="InterPro" id="IPR050164">
    <property type="entry name" value="Peptidase_C19"/>
</dbReference>
<dbReference type="Pfam" id="PF12030">
    <property type="entry name" value="DUF3517"/>
    <property type="match status" value="1"/>
</dbReference>
<accession>A0ABR3RGC2</accession>
<dbReference type="InterPro" id="IPR018200">
    <property type="entry name" value="USP_CS"/>
</dbReference>
<evidence type="ECO:0000313" key="4">
    <source>
        <dbReference type="Proteomes" id="UP001521222"/>
    </source>
</evidence>
<organism evidence="3 4">
    <name type="scientific">Nothophoma quercina</name>
    <dbReference type="NCBI Taxonomy" id="749835"/>
    <lineage>
        <taxon>Eukaryota</taxon>
        <taxon>Fungi</taxon>
        <taxon>Dikarya</taxon>
        <taxon>Ascomycota</taxon>
        <taxon>Pezizomycotina</taxon>
        <taxon>Dothideomycetes</taxon>
        <taxon>Pleosporomycetidae</taxon>
        <taxon>Pleosporales</taxon>
        <taxon>Pleosporineae</taxon>
        <taxon>Didymellaceae</taxon>
        <taxon>Nothophoma</taxon>
    </lineage>
</organism>
<feature type="region of interest" description="Disordered" evidence="1">
    <location>
        <begin position="619"/>
        <end position="649"/>
    </location>
</feature>
<dbReference type="Pfam" id="PF00443">
    <property type="entry name" value="UCH"/>
    <property type="match status" value="1"/>
</dbReference>
<dbReference type="Gene3D" id="3.90.70.10">
    <property type="entry name" value="Cysteine proteinases"/>
    <property type="match status" value="1"/>
</dbReference>
<evidence type="ECO:0000256" key="1">
    <source>
        <dbReference type="SAM" id="MobiDB-lite"/>
    </source>
</evidence>
<sequence length="649" mass="73508">MSTCLKSAPDNLIFHLKRFDFDLTDFSRKKVHEYFSFPDAIDIGLYNVDHLSDPTTPHTEDLFDLVGVVVHFGSCENGHYYSYIRKRPCPTGDASPTWLNFNDQEVDPFDPAEIPQKAFGGVTDDGFTRNYKMYSAYMLFYQRRTAIVKDQERWSISTRVEPPNVEVPRLIQDDIDVKNDLFIRKYCLFDPSHAAFVRQLHEKNVVLYGTSGIESSSDMALDTSSVDLGVIAPIAKRLFAITAESYRNPKGWDDLYLTLTQIFAMGHVEKATLLDAGLLEFCLALFCMHARSRIADEYSAFNRVFKRQGYHNRLVGFVTTMLAHIDVNLPICDGSDRLAELEQEQTSFPLTAEEKGLLLYWHAESKAFAVVDKMLEMFDQTKTELFYPGEVVKSMAASLDDQVQRKILTMIVQGITELNPPHCDAYLRVASSYCETIRAVNPLNRVCDAVVEAFVTSEQAPAENYGPDGRNVLRFFQDLLRLGHAQTPATDICGCLINRSDKYASALLLTSEEAVRDGTRQFIRDVYSKYMEDPRHLGNAYACIRLTATDIIKRATYEPRSGMPRRHLAPLLETGTFLLSLLLDLDTSEDPDLVDLKDENDKALIFEWRAEVEPSVRHLPEINMPSPGEGIFDASDYGSESDDVELLDP</sequence>
<evidence type="ECO:0000259" key="2">
    <source>
        <dbReference type="PROSITE" id="PS50235"/>
    </source>
</evidence>
<dbReference type="PANTHER" id="PTHR24006:SF925">
    <property type="entry name" value="UBIQUITINYL HYDROLASE 1"/>
    <property type="match status" value="1"/>
</dbReference>
<dbReference type="InterPro" id="IPR038765">
    <property type="entry name" value="Papain-like_cys_pep_sf"/>
</dbReference>
<dbReference type="InterPro" id="IPR001394">
    <property type="entry name" value="Peptidase_C19_UCH"/>
</dbReference>
<reference evidence="3 4" key="1">
    <citation type="submission" date="2024-02" db="EMBL/GenBank/DDBJ databases">
        <title>De novo assembly and annotation of 12 fungi associated with fruit tree decline syndrome in Ontario, Canada.</title>
        <authorList>
            <person name="Sulman M."/>
            <person name="Ellouze W."/>
            <person name="Ilyukhin E."/>
        </authorList>
    </citation>
    <scope>NUCLEOTIDE SEQUENCE [LARGE SCALE GENOMIC DNA]</scope>
    <source>
        <strain evidence="3 4">M97-236</strain>
    </source>
</reference>
<dbReference type="EMBL" id="JAKIXB020000012">
    <property type="protein sequence ID" value="KAL1603412.1"/>
    <property type="molecule type" value="Genomic_DNA"/>
</dbReference>
<comment type="caution">
    <text evidence="3">The sequence shown here is derived from an EMBL/GenBank/DDBJ whole genome shotgun (WGS) entry which is preliminary data.</text>
</comment>
<dbReference type="InterPro" id="IPR028889">
    <property type="entry name" value="USP"/>
</dbReference>
<dbReference type="PANTHER" id="PTHR24006">
    <property type="entry name" value="UBIQUITIN CARBOXYL-TERMINAL HYDROLASE"/>
    <property type="match status" value="1"/>
</dbReference>
<feature type="domain" description="USP" evidence="2">
    <location>
        <begin position="1"/>
        <end position="144"/>
    </location>
</feature>
<dbReference type="PROSITE" id="PS50235">
    <property type="entry name" value="USP_3"/>
    <property type="match status" value="1"/>
</dbReference>
<dbReference type="InterPro" id="IPR021905">
    <property type="entry name" value="DUF3517"/>
</dbReference>
<proteinExistence type="predicted"/>
<feature type="compositionally biased region" description="Acidic residues" evidence="1">
    <location>
        <begin position="639"/>
        <end position="649"/>
    </location>
</feature>
<dbReference type="Proteomes" id="UP001521222">
    <property type="component" value="Unassembled WGS sequence"/>
</dbReference>
<protein>
    <recommendedName>
        <fullName evidence="2">USP domain-containing protein</fullName>
    </recommendedName>
</protein>
<keyword evidence="4" id="KW-1185">Reference proteome</keyword>
<dbReference type="SUPFAM" id="SSF54001">
    <property type="entry name" value="Cysteine proteinases"/>
    <property type="match status" value="1"/>
</dbReference>
<evidence type="ECO:0000313" key="3">
    <source>
        <dbReference type="EMBL" id="KAL1603412.1"/>
    </source>
</evidence>
<gene>
    <name evidence="3" type="ORF">SLS59_004509</name>
</gene>
<name>A0ABR3RGC2_9PLEO</name>
<dbReference type="PROSITE" id="PS00973">
    <property type="entry name" value="USP_2"/>
    <property type="match status" value="1"/>
</dbReference>